<dbReference type="EMBL" id="SJPR01000005">
    <property type="protein sequence ID" value="TWT95191.1"/>
    <property type="molecule type" value="Genomic_DNA"/>
</dbReference>
<dbReference type="SUPFAM" id="SSF51695">
    <property type="entry name" value="PLC-like phosphodiesterases"/>
    <property type="match status" value="1"/>
</dbReference>
<dbReference type="InterPro" id="IPR030395">
    <property type="entry name" value="GP_PDE_dom"/>
</dbReference>
<keyword evidence="4" id="KW-1185">Reference proteome</keyword>
<dbReference type="AlphaFoldDB" id="A0A5C6A839"/>
<dbReference type="CDD" id="cd08582">
    <property type="entry name" value="GDPD_like_2"/>
    <property type="match status" value="1"/>
</dbReference>
<sequence length="276" mass="30245" precursor="true">MAHRLLLLVISLLASAPATAQHLVAHRGASHDAPENTLAAFRLAWEQGADGIEGDFHLTADGQIVCLHDYDTQRVAGRKLVVKDATLEELRALDVGAWKDERFRGERTPTFAEVAATVPAGKLLFVEVKCGPEIVPTLADALATARDEVGLAAEQIVIISFHEDVIAACRKRLPTYQTQWLTGYKEKAGRWTPTADSVAATLTGCGAGALGCQAERRYFDDRFVADLRDRGASQGADFRFGVWTVDDPEAARYYRDLGAWSITTNRPGWLRQRLAD</sequence>
<evidence type="ECO:0000256" key="1">
    <source>
        <dbReference type="SAM" id="SignalP"/>
    </source>
</evidence>
<comment type="caution">
    <text evidence="3">The sequence shown here is derived from an EMBL/GenBank/DDBJ whole genome shotgun (WGS) entry which is preliminary data.</text>
</comment>
<protein>
    <submittedName>
        <fullName evidence="3">Putative glycerophosphoryl diester phosphodiesterase 1</fullName>
        <ecNumber evidence="3">3.1.4.46</ecNumber>
    </submittedName>
</protein>
<dbReference type="PANTHER" id="PTHR46211:SF1">
    <property type="entry name" value="GLYCEROPHOSPHODIESTER PHOSPHODIESTERASE, CYTOPLASMIC"/>
    <property type="match status" value="1"/>
</dbReference>
<name>A0A5C6A839_9BACT</name>
<gene>
    <name evidence="3" type="primary">glpQ1</name>
    <name evidence="3" type="ORF">Pla108_33340</name>
</gene>
<dbReference type="Proteomes" id="UP000317421">
    <property type="component" value="Unassembled WGS sequence"/>
</dbReference>
<reference evidence="3 4" key="1">
    <citation type="submission" date="2019-02" db="EMBL/GenBank/DDBJ databases">
        <title>Deep-cultivation of Planctomycetes and their phenomic and genomic characterization uncovers novel biology.</title>
        <authorList>
            <person name="Wiegand S."/>
            <person name="Jogler M."/>
            <person name="Boedeker C."/>
            <person name="Pinto D."/>
            <person name="Vollmers J."/>
            <person name="Rivas-Marin E."/>
            <person name="Kohn T."/>
            <person name="Peeters S.H."/>
            <person name="Heuer A."/>
            <person name="Rast P."/>
            <person name="Oberbeckmann S."/>
            <person name="Bunk B."/>
            <person name="Jeske O."/>
            <person name="Meyerdierks A."/>
            <person name="Storesund J.E."/>
            <person name="Kallscheuer N."/>
            <person name="Luecker S."/>
            <person name="Lage O.M."/>
            <person name="Pohl T."/>
            <person name="Merkel B.J."/>
            <person name="Hornburger P."/>
            <person name="Mueller R.-W."/>
            <person name="Bruemmer F."/>
            <person name="Labrenz M."/>
            <person name="Spormann A.M."/>
            <person name="Op Den Camp H."/>
            <person name="Overmann J."/>
            <person name="Amann R."/>
            <person name="Jetten M.S.M."/>
            <person name="Mascher T."/>
            <person name="Medema M.H."/>
            <person name="Devos D.P."/>
            <person name="Kaster A.-K."/>
            <person name="Ovreas L."/>
            <person name="Rohde M."/>
            <person name="Galperin M.Y."/>
            <person name="Jogler C."/>
        </authorList>
    </citation>
    <scope>NUCLEOTIDE SEQUENCE [LARGE SCALE GENOMIC DNA]</scope>
    <source>
        <strain evidence="3 4">Pla108</strain>
    </source>
</reference>
<dbReference type="OrthoDB" id="238714at2"/>
<dbReference type="EC" id="3.1.4.46" evidence="3"/>
<dbReference type="InterPro" id="IPR017946">
    <property type="entry name" value="PLC-like_Pdiesterase_TIM-brl"/>
</dbReference>
<evidence type="ECO:0000313" key="3">
    <source>
        <dbReference type="EMBL" id="TWT95191.1"/>
    </source>
</evidence>
<accession>A0A5C6A839</accession>
<dbReference type="GO" id="GO:0008889">
    <property type="term" value="F:glycerophosphodiester phosphodiesterase activity"/>
    <property type="evidence" value="ECO:0007669"/>
    <property type="project" value="UniProtKB-EC"/>
</dbReference>
<keyword evidence="3" id="KW-0378">Hydrolase</keyword>
<feature type="signal peptide" evidence="1">
    <location>
        <begin position="1"/>
        <end position="20"/>
    </location>
</feature>
<organism evidence="3 4">
    <name type="scientific">Botrimarina colliarenosi</name>
    <dbReference type="NCBI Taxonomy" id="2528001"/>
    <lineage>
        <taxon>Bacteria</taxon>
        <taxon>Pseudomonadati</taxon>
        <taxon>Planctomycetota</taxon>
        <taxon>Planctomycetia</taxon>
        <taxon>Pirellulales</taxon>
        <taxon>Lacipirellulaceae</taxon>
        <taxon>Botrimarina</taxon>
    </lineage>
</organism>
<keyword evidence="1" id="KW-0732">Signal</keyword>
<dbReference type="RefSeq" id="WP_146446048.1">
    <property type="nucleotide sequence ID" value="NZ_SJPR01000005.1"/>
</dbReference>
<feature type="domain" description="GP-PDE" evidence="2">
    <location>
        <begin position="21"/>
        <end position="274"/>
    </location>
</feature>
<dbReference type="Gene3D" id="3.20.20.190">
    <property type="entry name" value="Phosphatidylinositol (PI) phosphodiesterase"/>
    <property type="match status" value="1"/>
</dbReference>
<evidence type="ECO:0000259" key="2">
    <source>
        <dbReference type="PROSITE" id="PS51704"/>
    </source>
</evidence>
<dbReference type="Pfam" id="PF03009">
    <property type="entry name" value="GDPD"/>
    <property type="match status" value="1"/>
</dbReference>
<feature type="chain" id="PRO_5022953603" evidence="1">
    <location>
        <begin position="21"/>
        <end position="276"/>
    </location>
</feature>
<evidence type="ECO:0000313" key="4">
    <source>
        <dbReference type="Proteomes" id="UP000317421"/>
    </source>
</evidence>
<dbReference type="PROSITE" id="PS51704">
    <property type="entry name" value="GP_PDE"/>
    <property type="match status" value="1"/>
</dbReference>
<proteinExistence type="predicted"/>
<dbReference type="GO" id="GO:0006629">
    <property type="term" value="P:lipid metabolic process"/>
    <property type="evidence" value="ECO:0007669"/>
    <property type="project" value="InterPro"/>
</dbReference>
<dbReference type="PANTHER" id="PTHR46211">
    <property type="entry name" value="GLYCEROPHOSPHORYL DIESTER PHOSPHODIESTERASE"/>
    <property type="match status" value="1"/>
</dbReference>